<reference evidence="1 2" key="1">
    <citation type="journal article" date="2023" name="Life. Sci Alliance">
        <title>Evolutionary insights into 3D genome organization and epigenetic landscape of Vigna mungo.</title>
        <authorList>
            <person name="Junaid A."/>
            <person name="Singh B."/>
            <person name="Bhatia S."/>
        </authorList>
    </citation>
    <scope>NUCLEOTIDE SEQUENCE [LARGE SCALE GENOMIC DNA]</scope>
    <source>
        <strain evidence="1">Urdbean</strain>
    </source>
</reference>
<dbReference type="AlphaFoldDB" id="A0AAQ3S653"/>
<keyword evidence="2" id="KW-1185">Reference proteome</keyword>
<protein>
    <submittedName>
        <fullName evidence="1">Uncharacterized protein</fullName>
    </submittedName>
</protein>
<proteinExistence type="predicted"/>
<dbReference type="Proteomes" id="UP001374535">
    <property type="component" value="Chromosome 3"/>
</dbReference>
<gene>
    <name evidence="1" type="ORF">V8G54_010143</name>
</gene>
<sequence length="130" mass="15344">MGLSKIKKMFSEKRFGVVTIVYSGKLRKNHKIVRHGLRNQRFEFESRLRVGKVLAPHNACPKVVPLIKYANLMWFSKCLISPKNKLLKKTKIFFCTFYLQIIEKIYLENIWILGKVNLTRTDLAPTYLHF</sequence>
<organism evidence="1 2">
    <name type="scientific">Vigna mungo</name>
    <name type="common">Black gram</name>
    <name type="synonym">Phaseolus mungo</name>
    <dbReference type="NCBI Taxonomy" id="3915"/>
    <lineage>
        <taxon>Eukaryota</taxon>
        <taxon>Viridiplantae</taxon>
        <taxon>Streptophyta</taxon>
        <taxon>Embryophyta</taxon>
        <taxon>Tracheophyta</taxon>
        <taxon>Spermatophyta</taxon>
        <taxon>Magnoliopsida</taxon>
        <taxon>eudicotyledons</taxon>
        <taxon>Gunneridae</taxon>
        <taxon>Pentapetalae</taxon>
        <taxon>rosids</taxon>
        <taxon>fabids</taxon>
        <taxon>Fabales</taxon>
        <taxon>Fabaceae</taxon>
        <taxon>Papilionoideae</taxon>
        <taxon>50 kb inversion clade</taxon>
        <taxon>NPAAA clade</taxon>
        <taxon>indigoferoid/millettioid clade</taxon>
        <taxon>Phaseoleae</taxon>
        <taxon>Vigna</taxon>
    </lineage>
</organism>
<name>A0AAQ3S653_VIGMU</name>
<evidence type="ECO:0000313" key="1">
    <source>
        <dbReference type="EMBL" id="WVZ17161.1"/>
    </source>
</evidence>
<accession>A0AAQ3S653</accession>
<evidence type="ECO:0000313" key="2">
    <source>
        <dbReference type="Proteomes" id="UP001374535"/>
    </source>
</evidence>
<dbReference type="EMBL" id="CP144698">
    <property type="protein sequence ID" value="WVZ17161.1"/>
    <property type="molecule type" value="Genomic_DNA"/>
</dbReference>